<evidence type="ECO:0000256" key="3">
    <source>
        <dbReference type="ARBA" id="ARBA00022801"/>
    </source>
</evidence>
<keyword evidence="7" id="KW-1185">Reference proteome</keyword>
<feature type="compositionally biased region" description="Basic and acidic residues" evidence="4">
    <location>
        <begin position="132"/>
        <end position="145"/>
    </location>
</feature>
<dbReference type="GO" id="GO:0008234">
    <property type="term" value="F:cysteine-type peptidase activity"/>
    <property type="evidence" value="ECO:0007669"/>
    <property type="project" value="InterPro"/>
</dbReference>
<evidence type="ECO:0000256" key="1">
    <source>
        <dbReference type="ARBA" id="ARBA00005234"/>
    </source>
</evidence>
<evidence type="ECO:0000313" key="6">
    <source>
        <dbReference type="EMBL" id="KAK7260134.1"/>
    </source>
</evidence>
<name>A0AAN9EN23_CROPI</name>
<sequence>MQSLKKRVSTLEEHDAGHSNSIKLLELIVLKKQPAAPSSEHNNVGADARQVIDLDAEHIGSQAHEVFRAHTQGKSDFPGNSSPTFDFPPSLTANFILQVSDDKGGSDLNNIMSTPNLKLGNLYGESGAPRSSKLEAPRSRQDQVGDKPPSQLKGLLQELVVFTVYAMKVALTQKYYSSIKTWHLPPSFIEDLKCGKSITEMLDLYKNTWMNLTPDLKFIYVPIQEYSHWYLMVVSIPDRTVYLVDSHLPDHYIQDRRTVILNVLKEMSVRIKTVLMMAMDPFNQLKIEIEQDAERRWEQFA</sequence>
<gene>
    <name evidence="6" type="ORF">RIF29_25929</name>
</gene>
<dbReference type="EMBL" id="JAYWIO010000005">
    <property type="protein sequence ID" value="KAK7260134.1"/>
    <property type="molecule type" value="Genomic_DNA"/>
</dbReference>
<evidence type="ECO:0000259" key="5">
    <source>
        <dbReference type="Pfam" id="PF02902"/>
    </source>
</evidence>
<dbReference type="SUPFAM" id="SSF54001">
    <property type="entry name" value="Cysteine proteinases"/>
    <property type="match status" value="1"/>
</dbReference>
<protein>
    <recommendedName>
        <fullName evidence="5">Ubiquitin-like protease family profile domain-containing protein</fullName>
    </recommendedName>
</protein>
<dbReference type="InterPro" id="IPR038765">
    <property type="entry name" value="Papain-like_cys_pep_sf"/>
</dbReference>
<comment type="similarity">
    <text evidence="1">Belongs to the peptidase C48 family.</text>
</comment>
<dbReference type="InterPro" id="IPR003653">
    <property type="entry name" value="Peptidase_C48_C"/>
</dbReference>
<reference evidence="6 7" key="1">
    <citation type="submission" date="2024-01" db="EMBL/GenBank/DDBJ databases">
        <title>The genomes of 5 underutilized Papilionoideae crops provide insights into root nodulation and disease resistanc.</title>
        <authorList>
            <person name="Yuan L."/>
        </authorList>
    </citation>
    <scope>NUCLEOTIDE SEQUENCE [LARGE SCALE GENOMIC DNA]</scope>
    <source>
        <strain evidence="6">ZHUSHIDOU_FW_LH</strain>
        <tissue evidence="6">Leaf</tissue>
    </source>
</reference>
<dbReference type="Pfam" id="PF02902">
    <property type="entry name" value="Peptidase_C48"/>
    <property type="match status" value="1"/>
</dbReference>
<accession>A0AAN9EN23</accession>
<evidence type="ECO:0000313" key="7">
    <source>
        <dbReference type="Proteomes" id="UP001372338"/>
    </source>
</evidence>
<comment type="caution">
    <text evidence="6">The sequence shown here is derived from an EMBL/GenBank/DDBJ whole genome shotgun (WGS) entry which is preliminary data.</text>
</comment>
<feature type="region of interest" description="Disordered" evidence="4">
    <location>
        <begin position="122"/>
        <end position="150"/>
    </location>
</feature>
<dbReference type="GO" id="GO:0006508">
    <property type="term" value="P:proteolysis"/>
    <property type="evidence" value="ECO:0007669"/>
    <property type="project" value="UniProtKB-KW"/>
</dbReference>
<dbReference type="Gene3D" id="3.40.395.10">
    <property type="entry name" value="Adenoviral Proteinase, Chain A"/>
    <property type="match status" value="1"/>
</dbReference>
<evidence type="ECO:0000256" key="4">
    <source>
        <dbReference type="SAM" id="MobiDB-lite"/>
    </source>
</evidence>
<proteinExistence type="inferred from homology"/>
<feature type="domain" description="Ubiquitin-like protease family profile" evidence="5">
    <location>
        <begin position="187"/>
        <end position="271"/>
    </location>
</feature>
<dbReference type="AlphaFoldDB" id="A0AAN9EN23"/>
<organism evidence="6 7">
    <name type="scientific">Crotalaria pallida</name>
    <name type="common">Smooth rattlebox</name>
    <name type="synonym">Crotalaria striata</name>
    <dbReference type="NCBI Taxonomy" id="3830"/>
    <lineage>
        <taxon>Eukaryota</taxon>
        <taxon>Viridiplantae</taxon>
        <taxon>Streptophyta</taxon>
        <taxon>Embryophyta</taxon>
        <taxon>Tracheophyta</taxon>
        <taxon>Spermatophyta</taxon>
        <taxon>Magnoliopsida</taxon>
        <taxon>eudicotyledons</taxon>
        <taxon>Gunneridae</taxon>
        <taxon>Pentapetalae</taxon>
        <taxon>rosids</taxon>
        <taxon>fabids</taxon>
        <taxon>Fabales</taxon>
        <taxon>Fabaceae</taxon>
        <taxon>Papilionoideae</taxon>
        <taxon>50 kb inversion clade</taxon>
        <taxon>genistoids sensu lato</taxon>
        <taxon>core genistoids</taxon>
        <taxon>Crotalarieae</taxon>
        <taxon>Crotalaria</taxon>
    </lineage>
</organism>
<evidence type="ECO:0000256" key="2">
    <source>
        <dbReference type="ARBA" id="ARBA00022670"/>
    </source>
</evidence>
<keyword evidence="3" id="KW-0378">Hydrolase</keyword>
<dbReference type="Proteomes" id="UP001372338">
    <property type="component" value="Unassembled WGS sequence"/>
</dbReference>
<keyword evidence="2" id="KW-0645">Protease</keyword>